<dbReference type="CDD" id="cd07377">
    <property type="entry name" value="WHTH_GntR"/>
    <property type="match status" value="1"/>
</dbReference>
<dbReference type="PROSITE" id="PS50949">
    <property type="entry name" value="HTH_GNTR"/>
    <property type="match status" value="1"/>
</dbReference>
<dbReference type="InterPro" id="IPR000524">
    <property type="entry name" value="Tscrpt_reg_HTH_GntR"/>
</dbReference>
<dbReference type="SUPFAM" id="SSF48008">
    <property type="entry name" value="GntR ligand-binding domain-like"/>
    <property type="match status" value="1"/>
</dbReference>
<protein>
    <submittedName>
        <fullName evidence="5">FCD domain-containing protein</fullName>
    </submittedName>
</protein>
<sequence length="244" mass="26706">MSATSGSAGNLDRSGRDWSLSDQVYEQILRLIVDGQFPEGSKLPPETRLSEDLGVSRPVLRQALKQLRDDGVITSRQGSGSYVQRRPDRAMLSFAPVGSIADVQRTFEFRAVIESDAAALAAERWTDEDMARIDAAMVALETCIREGALGADADEELHLAICAATDNHYFVSARSSMKSQIITGMNLARSLSLTKPVARLELVQAEHRGIVAAIRKRDAEAARHLMKAHVDNARQRVFEGEDSA</sequence>
<dbReference type="GO" id="GO:0003700">
    <property type="term" value="F:DNA-binding transcription factor activity"/>
    <property type="evidence" value="ECO:0007669"/>
    <property type="project" value="InterPro"/>
</dbReference>
<gene>
    <name evidence="5" type="ORF">GSH16_06895</name>
</gene>
<dbReference type="InterPro" id="IPR036390">
    <property type="entry name" value="WH_DNA-bd_sf"/>
</dbReference>
<reference evidence="5 6" key="1">
    <citation type="submission" date="2019-12" db="EMBL/GenBank/DDBJ databases">
        <title>Strain KN286 was isolated from seawater, which was collected from Caroline Seamount in the tropical western Pacific.</title>
        <authorList>
            <person name="Wang Q."/>
        </authorList>
    </citation>
    <scope>NUCLEOTIDE SEQUENCE [LARGE SCALE GENOMIC DNA]</scope>
    <source>
        <strain evidence="5 6">KN286</strain>
    </source>
</reference>
<proteinExistence type="predicted"/>
<dbReference type="PANTHER" id="PTHR43537:SF5">
    <property type="entry name" value="UXU OPERON TRANSCRIPTIONAL REGULATOR"/>
    <property type="match status" value="1"/>
</dbReference>
<dbReference type="SUPFAM" id="SSF46785">
    <property type="entry name" value="Winged helix' DNA-binding domain"/>
    <property type="match status" value="1"/>
</dbReference>
<evidence type="ECO:0000313" key="5">
    <source>
        <dbReference type="EMBL" id="MXU65169.1"/>
    </source>
</evidence>
<dbReference type="Proteomes" id="UP000436016">
    <property type="component" value="Unassembled WGS sequence"/>
</dbReference>
<dbReference type="PANTHER" id="PTHR43537">
    <property type="entry name" value="TRANSCRIPTIONAL REGULATOR, GNTR FAMILY"/>
    <property type="match status" value="1"/>
</dbReference>
<accession>A0A6B0TR51</accession>
<keyword evidence="6" id="KW-1185">Reference proteome</keyword>
<dbReference type="Gene3D" id="1.20.120.530">
    <property type="entry name" value="GntR ligand-binding domain-like"/>
    <property type="match status" value="1"/>
</dbReference>
<dbReference type="EMBL" id="WUWG01000003">
    <property type="protein sequence ID" value="MXU65169.1"/>
    <property type="molecule type" value="Genomic_DNA"/>
</dbReference>
<keyword evidence="2" id="KW-0238">DNA-binding</keyword>
<keyword evidence="1" id="KW-0805">Transcription regulation</keyword>
<feature type="domain" description="HTH gntR-type" evidence="4">
    <location>
        <begin position="18"/>
        <end position="86"/>
    </location>
</feature>
<evidence type="ECO:0000259" key="4">
    <source>
        <dbReference type="PROSITE" id="PS50949"/>
    </source>
</evidence>
<evidence type="ECO:0000256" key="3">
    <source>
        <dbReference type="ARBA" id="ARBA00023163"/>
    </source>
</evidence>
<comment type="caution">
    <text evidence="5">The sequence shown here is derived from an EMBL/GenBank/DDBJ whole genome shotgun (WGS) entry which is preliminary data.</text>
</comment>
<dbReference type="GO" id="GO:0003677">
    <property type="term" value="F:DNA binding"/>
    <property type="evidence" value="ECO:0007669"/>
    <property type="project" value="UniProtKB-KW"/>
</dbReference>
<evidence type="ECO:0000256" key="2">
    <source>
        <dbReference type="ARBA" id="ARBA00023125"/>
    </source>
</evidence>
<dbReference type="InterPro" id="IPR008920">
    <property type="entry name" value="TF_FadR/GntR_C"/>
</dbReference>
<dbReference type="SMART" id="SM00895">
    <property type="entry name" value="FCD"/>
    <property type="match status" value="1"/>
</dbReference>
<dbReference type="SMART" id="SM00345">
    <property type="entry name" value="HTH_GNTR"/>
    <property type="match status" value="1"/>
</dbReference>
<evidence type="ECO:0000256" key="1">
    <source>
        <dbReference type="ARBA" id="ARBA00023015"/>
    </source>
</evidence>
<keyword evidence="3" id="KW-0804">Transcription</keyword>
<dbReference type="Pfam" id="PF07729">
    <property type="entry name" value="FCD"/>
    <property type="match status" value="1"/>
</dbReference>
<dbReference type="Gene3D" id="1.10.10.10">
    <property type="entry name" value="Winged helix-like DNA-binding domain superfamily/Winged helix DNA-binding domain"/>
    <property type="match status" value="1"/>
</dbReference>
<dbReference type="RefSeq" id="WP_160853412.1">
    <property type="nucleotide sequence ID" value="NZ_WUWG01000003.1"/>
</dbReference>
<name>A0A6B0TR51_9RHOB</name>
<dbReference type="PRINTS" id="PR00035">
    <property type="entry name" value="HTHGNTR"/>
</dbReference>
<dbReference type="InterPro" id="IPR011711">
    <property type="entry name" value="GntR_C"/>
</dbReference>
<dbReference type="AlphaFoldDB" id="A0A6B0TR51"/>
<organism evidence="5 6">
    <name type="scientific">Oceanomicrobium pacificus</name>
    <dbReference type="NCBI Taxonomy" id="2692916"/>
    <lineage>
        <taxon>Bacteria</taxon>
        <taxon>Pseudomonadati</taxon>
        <taxon>Pseudomonadota</taxon>
        <taxon>Alphaproteobacteria</taxon>
        <taxon>Rhodobacterales</taxon>
        <taxon>Paracoccaceae</taxon>
        <taxon>Oceanomicrobium</taxon>
    </lineage>
</organism>
<dbReference type="InterPro" id="IPR036388">
    <property type="entry name" value="WH-like_DNA-bd_sf"/>
</dbReference>
<evidence type="ECO:0000313" key="6">
    <source>
        <dbReference type="Proteomes" id="UP000436016"/>
    </source>
</evidence>
<dbReference type="Pfam" id="PF00392">
    <property type="entry name" value="GntR"/>
    <property type="match status" value="1"/>
</dbReference>